<keyword evidence="12" id="KW-0406">Ion transport</keyword>
<dbReference type="SUPFAM" id="SSF52540">
    <property type="entry name" value="P-loop containing nucleoside triphosphate hydrolases"/>
    <property type="match status" value="1"/>
</dbReference>
<keyword evidence="6" id="KW-0547">Nucleotide-binding</keyword>
<evidence type="ECO:0000313" key="19">
    <source>
        <dbReference type="EMBL" id="MFA9461509.1"/>
    </source>
</evidence>
<dbReference type="InterPro" id="IPR005714">
    <property type="entry name" value="ATPase_T3SS_FliI/YscN"/>
</dbReference>
<dbReference type="EMBL" id="JBGUAW010000007">
    <property type="protein sequence ID" value="MFA9461509.1"/>
    <property type="molecule type" value="Genomic_DNA"/>
</dbReference>
<gene>
    <name evidence="19" type="ORF">ACERLL_11795</name>
</gene>
<evidence type="ECO:0000256" key="16">
    <source>
        <dbReference type="ARBA" id="ARBA00034006"/>
    </source>
</evidence>
<evidence type="ECO:0000256" key="11">
    <source>
        <dbReference type="ARBA" id="ARBA00022967"/>
    </source>
</evidence>
<keyword evidence="9" id="KW-0067">ATP-binding</keyword>
<evidence type="ECO:0000256" key="2">
    <source>
        <dbReference type="ARBA" id="ARBA00012473"/>
    </source>
</evidence>
<evidence type="ECO:0000256" key="7">
    <source>
        <dbReference type="ARBA" id="ARBA00022781"/>
    </source>
</evidence>
<comment type="similarity">
    <text evidence="15">Belongs to the ATPase alpha/beta chains family. T3SS ATPase subfamily.</text>
</comment>
<dbReference type="RefSeq" id="WP_373656296.1">
    <property type="nucleotide sequence ID" value="NZ_JBGUAW010000007.1"/>
</dbReference>
<name>A0ABV4TWK9_9GAMM</name>
<evidence type="ECO:0000256" key="10">
    <source>
        <dbReference type="ARBA" id="ARBA00022927"/>
    </source>
</evidence>
<keyword evidence="10" id="KW-0653">Protein transport</keyword>
<accession>A0ABV4TWK9</accession>
<dbReference type="Proteomes" id="UP001575181">
    <property type="component" value="Unassembled WGS sequence"/>
</dbReference>
<evidence type="ECO:0000256" key="3">
    <source>
        <dbReference type="ARBA" id="ARBA00020580"/>
    </source>
</evidence>
<dbReference type="InterPro" id="IPR000194">
    <property type="entry name" value="ATPase_F1/V1/A1_a/bsu_nucl-bd"/>
</dbReference>
<comment type="subcellular location">
    <subcellularLocation>
        <location evidence="1">Cytoplasm</location>
    </subcellularLocation>
</comment>
<evidence type="ECO:0000256" key="4">
    <source>
        <dbReference type="ARBA" id="ARBA00022448"/>
    </source>
</evidence>
<dbReference type="InterPro" id="IPR040627">
    <property type="entry name" value="T3SS_ATPase_C"/>
</dbReference>
<keyword evidence="8" id="KW-1005">Bacterial flagellum biogenesis</keyword>
<evidence type="ECO:0000256" key="17">
    <source>
        <dbReference type="SAM" id="MobiDB-lite"/>
    </source>
</evidence>
<dbReference type="Pfam" id="PF18269">
    <property type="entry name" value="T3SS_ATPase_C"/>
    <property type="match status" value="1"/>
</dbReference>
<dbReference type="PROSITE" id="PS00152">
    <property type="entry name" value="ATPASE_ALPHA_BETA"/>
    <property type="match status" value="1"/>
</dbReference>
<protein>
    <recommendedName>
        <fullName evidence="3">Flagellum-specific ATP synthase</fullName>
        <ecNumber evidence="2">7.1.2.2</ecNumber>
    </recommendedName>
</protein>
<keyword evidence="13" id="KW-1006">Bacterial flagellum protein export</keyword>
<evidence type="ECO:0000256" key="1">
    <source>
        <dbReference type="ARBA" id="ARBA00004496"/>
    </source>
</evidence>
<dbReference type="Pfam" id="PF00006">
    <property type="entry name" value="ATP-synt_ab"/>
    <property type="match status" value="1"/>
</dbReference>
<keyword evidence="14" id="KW-0066">ATP synthesis</keyword>
<comment type="caution">
    <text evidence="19">The sequence shown here is derived from an EMBL/GenBank/DDBJ whole genome shotgun (WGS) entry which is preliminary data.</text>
</comment>
<feature type="domain" description="AAA+ ATPase" evidence="18">
    <location>
        <begin position="176"/>
        <end position="358"/>
    </location>
</feature>
<evidence type="ECO:0000256" key="5">
    <source>
        <dbReference type="ARBA" id="ARBA00022490"/>
    </source>
</evidence>
<keyword evidence="11" id="KW-1278">Translocase</keyword>
<dbReference type="CDD" id="cd18117">
    <property type="entry name" value="ATP-synt_flagellum-secretory_path_III_N"/>
    <property type="match status" value="1"/>
</dbReference>
<evidence type="ECO:0000256" key="14">
    <source>
        <dbReference type="ARBA" id="ARBA00023310"/>
    </source>
</evidence>
<evidence type="ECO:0000313" key="20">
    <source>
        <dbReference type="Proteomes" id="UP001575181"/>
    </source>
</evidence>
<dbReference type="PANTHER" id="PTHR15184:SF81">
    <property type="entry name" value="FLAGELLUM-SPECIFIC ATP SYNTHASE"/>
    <property type="match status" value="1"/>
</dbReference>
<dbReference type="EC" id="7.1.2.2" evidence="2"/>
<evidence type="ECO:0000256" key="9">
    <source>
        <dbReference type="ARBA" id="ARBA00022840"/>
    </source>
</evidence>
<keyword evidence="5" id="KW-0963">Cytoplasm</keyword>
<dbReference type="SMART" id="SM00382">
    <property type="entry name" value="AAA"/>
    <property type="match status" value="1"/>
</dbReference>
<sequence length="457" mass="49376">MTLPGPDWEGALDRARHTPLWRVDGRVSKVIGPIVESRGPQARVGELCRIRMPDQADVDAEVVAFHEDRLQLMPVGNPDGIGAGLAVSGTGRGPEVPVGEDLVGRVLDPRCKRPLPGESGGSGPSRTEPMDGLGMLGAGPTAPLYREVINPLDRTPIDEPLDLGVRSVNALFPVGRGQRMGIFAGAGVGKSTLLGMIARYTAADVIVIALVGERGREVREFLERDLGPEGRERSVLVIATSDMSPLLRMRAAFMATSIAEQYRAEGKHVLLMMDSLTRMAWAQREIGLAVGEPPIDKGYTPSVLNLLPRLLERAGRDSGPGSLTAIYTVLMEGDDFDDPVADAVRAILDGHLVLDRRLADKGHYPAIDPQASISRLASTLHSEEAAEHARKFMRAWAHIQEVEDLVQVGAYQEGQRPEVDRALANRDRLEGFLRQGVGQPATLEDAWAELAEVVAPL</sequence>
<dbReference type="InterPro" id="IPR050053">
    <property type="entry name" value="ATPase_alpha/beta_chains"/>
</dbReference>
<dbReference type="InterPro" id="IPR003593">
    <property type="entry name" value="AAA+_ATPase"/>
</dbReference>
<reference evidence="19 20" key="1">
    <citation type="submission" date="2024-08" db="EMBL/GenBank/DDBJ databases">
        <title>Whole-genome sequencing of halo(alkali)philic microorganisms from hypersaline lakes.</title>
        <authorList>
            <person name="Sorokin D.Y."/>
            <person name="Merkel A.Y."/>
            <person name="Messina E."/>
            <person name="Yakimov M."/>
        </authorList>
    </citation>
    <scope>NUCLEOTIDE SEQUENCE [LARGE SCALE GENOMIC DNA]</scope>
    <source>
        <strain evidence="19 20">Cl-TMA</strain>
    </source>
</reference>
<feature type="region of interest" description="Disordered" evidence="17">
    <location>
        <begin position="108"/>
        <end position="130"/>
    </location>
</feature>
<dbReference type="CDD" id="cd01136">
    <property type="entry name" value="ATPase_flagellum-secretory_path_III"/>
    <property type="match status" value="1"/>
</dbReference>
<evidence type="ECO:0000259" key="18">
    <source>
        <dbReference type="SMART" id="SM00382"/>
    </source>
</evidence>
<dbReference type="InterPro" id="IPR004100">
    <property type="entry name" value="ATPase_F1/V1/A1_a/bsu_N"/>
</dbReference>
<keyword evidence="7" id="KW-0375">Hydrogen ion transport</keyword>
<dbReference type="Pfam" id="PF02874">
    <property type="entry name" value="ATP-synt_ab_N"/>
    <property type="match status" value="1"/>
</dbReference>
<evidence type="ECO:0000256" key="6">
    <source>
        <dbReference type="ARBA" id="ARBA00022741"/>
    </source>
</evidence>
<comment type="catalytic activity">
    <reaction evidence="16">
        <text>ATP + H2O + cellular proteinSide 1 = ADP + phosphate + cellular proteinSide 2.</text>
        <dbReference type="EC" id="7.4.2.8"/>
    </reaction>
</comment>
<evidence type="ECO:0000256" key="13">
    <source>
        <dbReference type="ARBA" id="ARBA00023225"/>
    </source>
</evidence>
<keyword evidence="20" id="KW-1185">Reference proteome</keyword>
<dbReference type="NCBIfam" id="TIGR01026">
    <property type="entry name" value="fliI_yscN"/>
    <property type="match status" value="1"/>
</dbReference>
<evidence type="ECO:0000256" key="15">
    <source>
        <dbReference type="ARBA" id="ARBA00024342"/>
    </source>
</evidence>
<organism evidence="19 20">
    <name type="scientific">Thiohalorhabdus methylotrophus</name>
    <dbReference type="NCBI Taxonomy" id="3242694"/>
    <lineage>
        <taxon>Bacteria</taxon>
        <taxon>Pseudomonadati</taxon>
        <taxon>Pseudomonadota</taxon>
        <taxon>Gammaproteobacteria</taxon>
        <taxon>Thiohalorhabdales</taxon>
        <taxon>Thiohalorhabdaceae</taxon>
        <taxon>Thiohalorhabdus</taxon>
    </lineage>
</organism>
<dbReference type="InterPro" id="IPR027417">
    <property type="entry name" value="P-loop_NTPase"/>
</dbReference>
<keyword evidence="4" id="KW-0813">Transport</keyword>
<dbReference type="InterPro" id="IPR020003">
    <property type="entry name" value="ATPase_a/bsu_AS"/>
</dbReference>
<dbReference type="PANTHER" id="PTHR15184">
    <property type="entry name" value="ATP SYNTHASE"/>
    <property type="match status" value="1"/>
</dbReference>
<evidence type="ECO:0000256" key="8">
    <source>
        <dbReference type="ARBA" id="ARBA00022795"/>
    </source>
</evidence>
<dbReference type="Gene3D" id="3.40.50.12240">
    <property type="match status" value="1"/>
</dbReference>
<evidence type="ECO:0000256" key="12">
    <source>
        <dbReference type="ARBA" id="ARBA00023065"/>
    </source>
</evidence>
<proteinExistence type="inferred from homology"/>